<dbReference type="RefSeq" id="WP_066167626.1">
    <property type="nucleotide sequence ID" value="NZ_CP136137.1"/>
</dbReference>
<evidence type="ECO:0000256" key="2">
    <source>
        <dbReference type="ARBA" id="ARBA00022840"/>
    </source>
</evidence>
<keyword evidence="2 4" id="KW-0067">ATP-binding</keyword>
<dbReference type="InterPro" id="IPR003439">
    <property type="entry name" value="ABC_transporter-like_ATP-bd"/>
</dbReference>
<dbReference type="Gene3D" id="3.40.50.300">
    <property type="entry name" value="P-loop containing nucleotide triphosphate hydrolases"/>
    <property type="match status" value="1"/>
</dbReference>
<keyword evidence="5" id="KW-1185">Reference proteome</keyword>
<dbReference type="PROSITE" id="PS00211">
    <property type="entry name" value="ABC_TRANSPORTER_1"/>
    <property type="match status" value="1"/>
</dbReference>
<dbReference type="SUPFAM" id="SSF52540">
    <property type="entry name" value="P-loop containing nucleoside triphosphate hydrolases"/>
    <property type="match status" value="1"/>
</dbReference>
<feature type="domain" description="ABC transporter" evidence="3">
    <location>
        <begin position="3"/>
        <end position="235"/>
    </location>
</feature>
<dbReference type="InterPro" id="IPR017871">
    <property type="entry name" value="ABC_transporter-like_CS"/>
</dbReference>
<evidence type="ECO:0000259" key="3">
    <source>
        <dbReference type="PROSITE" id="PS50893"/>
    </source>
</evidence>
<dbReference type="PANTHER" id="PTHR42794">
    <property type="entry name" value="HEMIN IMPORT ATP-BINDING PROTEIN HMUV"/>
    <property type="match status" value="1"/>
</dbReference>
<gene>
    <name evidence="4" type="ORF">RVF87_19330</name>
</gene>
<keyword evidence="1" id="KW-0547">Nucleotide-binding</keyword>
<protein>
    <submittedName>
        <fullName evidence="4">ABC transporter ATP-binding protein</fullName>
    </submittedName>
</protein>
<dbReference type="EMBL" id="CP136137">
    <property type="protein sequence ID" value="WYY07135.1"/>
    <property type="molecule type" value="Genomic_DNA"/>
</dbReference>
<accession>A0ABZ2U0N2</accession>
<evidence type="ECO:0000256" key="1">
    <source>
        <dbReference type="ARBA" id="ARBA00022741"/>
    </source>
</evidence>
<proteinExistence type="predicted"/>
<dbReference type="InterPro" id="IPR027417">
    <property type="entry name" value="P-loop_NTPase"/>
</dbReference>
<sequence>MTIEVSGIDFAVEHTAILRDVSCTAPTGAFTGIIGPNGSGKSTLLSMIMRWQQPDSGRVLLDGRDVRGIGRREFARSVAEVEQQSTTVLELTVEQIVELGTIPRSSGWGRPLGEASTEVDDAIEALGLASLRRRTWHTLSGGERQKVQVARALAQRPDVLVLDEPTNHLDVAAGLHLLGLTRQLGLTVVAAIHDLNLAAMFCDRLVVLQEGAVCAEGAPTEVLTPDLLAAVYGIEAQVLVHPATGGPLVVPCATIDAAAPPNPNPREKADIR</sequence>
<dbReference type="Proteomes" id="UP001479933">
    <property type="component" value="Chromosome"/>
</dbReference>
<evidence type="ECO:0000313" key="4">
    <source>
        <dbReference type="EMBL" id="WYY07135.1"/>
    </source>
</evidence>
<dbReference type="InterPro" id="IPR003593">
    <property type="entry name" value="AAA+_ATPase"/>
</dbReference>
<dbReference type="GO" id="GO:0005524">
    <property type="term" value="F:ATP binding"/>
    <property type="evidence" value="ECO:0007669"/>
    <property type="project" value="UniProtKB-KW"/>
</dbReference>
<evidence type="ECO:0000313" key="5">
    <source>
        <dbReference type="Proteomes" id="UP001479933"/>
    </source>
</evidence>
<dbReference type="CDD" id="cd03214">
    <property type="entry name" value="ABC_Iron-Siderophores_B12_Hemin"/>
    <property type="match status" value="1"/>
</dbReference>
<dbReference type="Pfam" id="PF00005">
    <property type="entry name" value="ABC_tran"/>
    <property type="match status" value="1"/>
</dbReference>
<dbReference type="PROSITE" id="PS50893">
    <property type="entry name" value="ABC_TRANSPORTER_2"/>
    <property type="match status" value="1"/>
</dbReference>
<dbReference type="PANTHER" id="PTHR42794:SF2">
    <property type="entry name" value="ABC TRANSPORTER ATP-BINDING PROTEIN"/>
    <property type="match status" value="1"/>
</dbReference>
<name>A0ABZ2U0N2_9ACTN</name>
<reference evidence="4 5" key="1">
    <citation type="journal article" date="2023" name="Virus Evol.">
        <title>Computational host range prediction-The good, the bad, and the ugly.</title>
        <authorList>
            <person name="Howell A.A."/>
            <person name="Versoza C.J."/>
            <person name="Pfeifer S.P."/>
        </authorList>
    </citation>
    <scope>NUCLEOTIDE SEQUENCE [LARGE SCALE GENOMIC DNA]</scope>
    <source>
        <strain evidence="4 5">1610/1b</strain>
    </source>
</reference>
<dbReference type="SMART" id="SM00382">
    <property type="entry name" value="AAA"/>
    <property type="match status" value="1"/>
</dbReference>
<organism evidence="4 5">
    <name type="scientific">Gordonia hydrophobica</name>
    <dbReference type="NCBI Taxonomy" id="40516"/>
    <lineage>
        <taxon>Bacteria</taxon>
        <taxon>Bacillati</taxon>
        <taxon>Actinomycetota</taxon>
        <taxon>Actinomycetes</taxon>
        <taxon>Mycobacteriales</taxon>
        <taxon>Gordoniaceae</taxon>
        <taxon>Gordonia</taxon>
    </lineage>
</organism>